<accession>A0ABU7G3P5</accession>
<organism evidence="1 2">
    <name type="scientific">Agarivorans aestuarii</name>
    <dbReference type="NCBI Taxonomy" id="1563703"/>
    <lineage>
        <taxon>Bacteria</taxon>
        <taxon>Pseudomonadati</taxon>
        <taxon>Pseudomonadota</taxon>
        <taxon>Gammaproteobacteria</taxon>
        <taxon>Alteromonadales</taxon>
        <taxon>Alteromonadaceae</taxon>
        <taxon>Agarivorans</taxon>
    </lineage>
</organism>
<name>A0ABU7G3P5_9ALTE</name>
<evidence type="ECO:0000313" key="2">
    <source>
        <dbReference type="Proteomes" id="UP001310248"/>
    </source>
</evidence>
<gene>
    <name evidence="1" type="ORF">SNR37_003441</name>
</gene>
<keyword evidence="2" id="KW-1185">Reference proteome</keyword>
<reference evidence="2" key="1">
    <citation type="submission" date="2023-07" db="EMBL/GenBank/DDBJ databases">
        <title>Draft genome sequence of Agarivorans aestuarii strain ZMCS4, a CAZymes producing bacteria isolated from the marine brown algae Clodostephus spongiosus.</title>
        <authorList>
            <person name="Lorente B."/>
            <person name="Cabral C."/>
            <person name="Frias J."/>
            <person name="Faria J."/>
            <person name="Toubarro D."/>
        </authorList>
    </citation>
    <scope>NUCLEOTIDE SEQUENCE [LARGE SCALE GENOMIC DNA]</scope>
    <source>
        <strain evidence="2">ZMCS4</strain>
    </source>
</reference>
<comment type="caution">
    <text evidence="1">The sequence shown here is derived from an EMBL/GenBank/DDBJ whole genome shotgun (WGS) entry which is preliminary data.</text>
</comment>
<dbReference type="NCBIfam" id="NF041518">
    <property type="entry name" value="choice_anch_Q"/>
    <property type="match status" value="1"/>
</dbReference>
<dbReference type="InterPro" id="IPR011050">
    <property type="entry name" value="Pectin_lyase_fold/virulence"/>
</dbReference>
<dbReference type="RefSeq" id="WP_329775224.1">
    <property type="nucleotide sequence ID" value="NZ_JAYDYW010000006.1"/>
</dbReference>
<sequence length="906" mass="100036">MFSSHSLFKFSLINSLILLTTACGGGGGDGGGGGTSISTPKVSADSLMEKYDGSTKSASLTADDIYPTLQYLFEGDTDALTLSAATLQSLQANSARSKEVGARASETQNCAYGGSQTISENLNQETGVGKLQVSYNNCDDGSGVLSGRVVTDYNKWDLNSYEPVNFDIYYEDLRYQIGAEFTLLSGVVEVAGASTCEQTTVSNLLLRTDKLSILDSNLSVVTQFCDTIAEKQTISGRIYFSNLGYVDLVTPEPISVDYANNLINGSLQLSSETSEVNIVAKDAVVNIDVDSNRDGIAELDISVPSWYLNDPDYSDLADNDSDGLPNFWEIDYGLDPNVSNEVTDSDLDGFIDLYEFMANTDPTDQYSAPSFHMYINYDSQYGKAFVEASANIEVFINGDISEGLRSLVSSTKVTMPLPSAHSWSIVDTAHGCEIESEEGETLLVCPSLDLANLADYSEQNVLVELAVTFNDETTVQTHLNLDVELPYDNYYLSFNLEPKRSDLAYWVNDTKEGYALDDMVDGFQHQIQLNRDSRSYMDIDKAIVRGVLVSDDSSLSIESVSAAIWGTKCTVNERDFTCFDLESYDYLIVDLSAPSELGTAKLELEVSTVYNPELIRTTTAKVEYSFGRRMTVLQDLINQSDDELIVVEPGSYIGNLTLSRAINLRSNGDVELWLESKEIDYYKYPAVQSDYHLTLDGFEVYLDESNFQVASGLFTNNHFLIRKDYGDGMVVSSGALTFTSNKIENEVDYFYSTLLKSAEQTEINNNLFIFEEDDKATLLNNSEADMSITILNNTFIYVGRIVVGDLQTPAEFKNNIVVNNDFRNYYFDNLNDLNNIIPNGYSENADVDNYFSDSPGVDPEDNYRLLPDSIAIDNGLDLSDSITTDLDGNSRPSGSAFDIGAYEYQH</sequence>
<dbReference type="EMBL" id="JAYDYW010000006">
    <property type="protein sequence ID" value="MEE1674013.1"/>
    <property type="molecule type" value="Genomic_DNA"/>
</dbReference>
<dbReference type="SUPFAM" id="SSF51126">
    <property type="entry name" value="Pectin lyase-like"/>
    <property type="match status" value="1"/>
</dbReference>
<dbReference type="Proteomes" id="UP001310248">
    <property type="component" value="Unassembled WGS sequence"/>
</dbReference>
<evidence type="ECO:0000313" key="1">
    <source>
        <dbReference type="EMBL" id="MEE1674013.1"/>
    </source>
</evidence>
<protein>
    <submittedName>
        <fullName evidence="1">Choice-of-anchor Q domain-containing protein</fullName>
    </submittedName>
</protein>
<reference evidence="1 2" key="2">
    <citation type="submission" date="2023-12" db="EMBL/GenBank/DDBJ databases">
        <authorList>
            <consortium name="Cladostephus spongiosus"/>
            <person name="Lorente B."/>
            <person name="Cabral C."/>
            <person name="Frias J."/>
            <person name="Faria J."/>
            <person name="Toubarro D."/>
        </authorList>
    </citation>
    <scope>NUCLEOTIDE SEQUENCE [LARGE SCALE GENOMIC DNA]</scope>
    <source>
        <strain evidence="1 2">ZMCS4</strain>
    </source>
</reference>
<proteinExistence type="predicted"/>
<dbReference type="InterPro" id="IPR059226">
    <property type="entry name" value="Choice_anch_Q_dom"/>
</dbReference>